<dbReference type="Proteomes" id="UP000257109">
    <property type="component" value="Unassembled WGS sequence"/>
</dbReference>
<name>A0A371HDP5_MUCPR</name>
<reference evidence="1" key="1">
    <citation type="submission" date="2018-05" db="EMBL/GenBank/DDBJ databases">
        <title>Draft genome of Mucuna pruriens seed.</title>
        <authorList>
            <person name="Nnadi N.E."/>
            <person name="Vos R."/>
            <person name="Hasami M.H."/>
            <person name="Devisetty U.K."/>
            <person name="Aguiy J.C."/>
        </authorList>
    </citation>
    <scope>NUCLEOTIDE SEQUENCE [LARGE SCALE GENOMIC DNA]</scope>
    <source>
        <strain evidence="1">JCA_2017</strain>
    </source>
</reference>
<dbReference type="InterPro" id="IPR052160">
    <property type="entry name" value="Gypsy_RT_Integrase-like"/>
</dbReference>
<gene>
    <name evidence="1" type="ORF">CR513_15835</name>
</gene>
<keyword evidence="2" id="KW-1185">Reference proteome</keyword>
<feature type="non-terminal residue" evidence="1">
    <location>
        <position position="1"/>
    </location>
</feature>
<protein>
    <recommendedName>
        <fullName evidence="3">Integrase catalytic domain-containing protein</fullName>
    </recommendedName>
</protein>
<accession>A0A371HDP5</accession>
<evidence type="ECO:0000313" key="1">
    <source>
        <dbReference type="EMBL" id="RDY00921.1"/>
    </source>
</evidence>
<proteinExistence type="predicted"/>
<evidence type="ECO:0000313" key="2">
    <source>
        <dbReference type="Proteomes" id="UP000257109"/>
    </source>
</evidence>
<evidence type="ECO:0008006" key="3">
    <source>
        <dbReference type="Google" id="ProtNLM"/>
    </source>
</evidence>
<organism evidence="1 2">
    <name type="scientific">Mucuna pruriens</name>
    <name type="common">Velvet bean</name>
    <name type="synonym">Dolichos pruriens</name>
    <dbReference type="NCBI Taxonomy" id="157652"/>
    <lineage>
        <taxon>Eukaryota</taxon>
        <taxon>Viridiplantae</taxon>
        <taxon>Streptophyta</taxon>
        <taxon>Embryophyta</taxon>
        <taxon>Tracheophyta</taxon>
        <taxon>Spermatophyta</taxon>
        <taxon>Magnoliopsida</taxon>
        <taxon>eudicotyledons</taxon>
        <taxon>Gunneridae</taxon>
        <taxon>Pentapetalae</taxon>
        <taxon>rosids</taxon>
        <taxon>fabids</taxon>
        <taxon>Fabales</taxon>
        <taxon>Fabaceae</taxon>
        <taxon>Papilionoideae</taxon>
        <taxon>50 kb inversion clade</taxon>
        <taxon>NPAAA clade</taxon>
        <taxon>indigoferoid/millettioid clade</taxon>
        <taxon>Phaseoleae</taxon>
        <taxon>Mucuna</taxon>
    </lineage>
</organism>
<dbReference type="InterPro" id="IPR012337">
    <property type="entry name" value="RNaseH-like_sf"/>
</dbReference>
<comment type="caution">
    <text evidence="1">The sequence shown here is derived from an EMBL/GenBank/DDBJ whole genome shotgun (WGS) entry which is preliminary data.</text>
</comment>
<dbReference type="SUPFAM" id="SSF53098">
    <property type="entry name" value="Ribonuclease H-like"/>
    <property type="match status" value="1"/>
</dbReference>
<dbReference type="Gene3D" id="3.30.420.10">
    <property type="entry name" value="Ribonuclease H-like superfamily/Ribonuclease H"/>
    <property type="match status" value="1"/>
</dbReference>
<dbReference type="InterPro" id="IPR036397">
    <property type="entry name" value="RNaseH_sf"/>
</dbReference>
<dbReference type="AlphaFoldDB" id="A0A371HDP5"/>
<sequence>MPQQPFLLYKIFDVWGIDFTGPFPSLMAIATKTNDAKVVVDFLKSNIFCQFGVLKALINDQGSHLCNRAMSSLLHKYGIMHRVAMAYHPRQTAKLKCSTRKSRKHSGRTRADSLRTLYGHIELHIGHRWECPLRDCLRKGSSYCKNWTNTTWKLMRTLGSINRKSSNGQRILLFNSNLKLIAGMVSSKWDGPFVITHVFPYGVMELMDENTNNTFMVNGH</sequence>
<dbReference type="EMBL" id="QJKJ01002876">
    <property type="protein sequence ID" value="RDY00921.1"/>
    <property type="molecule type" value="Genomic_DNA"/>
</dbReference>
<dbReference type="PANTHER" id="PTHR47266">
    <property type="entry name" value="ENDONUCLEASE-RELATED"/>
    <property type="match status" value="1"/>
</dbReference>
<dbReference type="GO" id="GO:0003676">
    <property type="term" value="F:nucleic acid binding"/>
    <property type="evidence" value="ECO:0007669"/>
    <property type="project" value="InterPro"/>
</dbReference>
<dbReference type="OrthoDB" id="1700743at2759"/>